<evidence type="ECO:0000256" key="3">
    <source>
        <dbReference type="ARBA" id="ARBA00022679"/>
    </source>
</evidence>
<evidence type="ECO:0000259" key="14">
    <source>
        <dbReference type="PROSITE" id="PS50980"/>
    </source>
</evidence>
<dbReference type="InterPro" id="IPR011762">
    <property type="entry name" value="COA_CT_N"/>
</dbReference>
<protein>
    <recommendedName>
        <fullName evidence="13">Acetyl-coenzyme A carboxylase carboxyl transferase subunit beta</fullName>
        <shortName evidence="13">ACCase subunit beta</shortName>
        <shortName evidence="13">Acetyl-CoA carboxylase carboxyltransferase subunit beta</shortName>
        <ecNumber evidence="13">2.1.3.15</ecNumber>
    </recommendedName>
</protein>
<evidence type="ECO:0000256" key="9">
    <source>
        <dbReference type="ARBA" id="ARBA00022840"/>
    </source>
</evidence>
<sequence length="284" mass="31460">MHEWFSKKQKEKQQQNSSSEKLNIPDNLWIKCVSCKTALYAKELKENLNVCPKCGYHFKLSALERINLLIDGGSFKELSPTLKATDFLGFFDSKPYAKRIEDAILKSSLNEAIVIGEGLIENIKTSLGVMEFSFMGGSMGSGVGEKFTRMIEHSIENKIPAVVVTASGGARMQEGIMSLMQMAKVSAALGRLRETGLPYIVVLTDPTTGGTTASFAMLGDIQIAEPEALIGFAGPRVIEQTIRQKLPKKFQRSEFLLEHGMIDLICERKNLKGTLSKILKFFVE</sequence>
<comment type="subcellular location">
    <subcellularLocation>
        <location evidence="1 13">Cytoplasm</location>
    </subcellularLocation>
</comment>
<feature type="binding site" evidence="13">
    <location>
        <position position="32"/>
    </location>
    <ligand>
        <name>Zn(2+)</name>
        <dbReference type="ChEBI" id="CHEBI:29105"/>
    </ligand>
</feature>
<dbReference type="PANTHER" id="PTHR42995">
    <property type="entry name" value="ACETYL-COENZYME A CARBOXYLASE CARBOXYL TRANSFERASE SUBUNIT BETA, CHLOROPLASTIC"/>
    <property type="match status" value="1"/>
</dbReference>
<dbReference type="Pfam" id="PF01039">
    <property type="entry name" value="Carboxyl_trans"/>
    <property type="match status" value="1"/>
</dbReference>
<keyword evidence="11 13" id="KW-0275">Fatty acid biosynthesis</keyword>
<dbReference type="GO" id="GO:0005524">
    <property type="term" value="F:ATP binding"/>
    <property type="evidence" value="ECO:0007669"/>
    <property type="project" value="UniProtKB-KW"/>
</dbReference>
<dbReference type="STRING" id="1802579.A2310_03675"/>
<dbReference type="Pfam" id="PF17848">
    <property type="entry name" value="Zn_ribbon_ACC"/>
    <property type="match status" value="1"/>
</dbReference>
<keyword evidence="7 13" id="KW-0276">Fatty acid metabolism</keyword>
<name>A0A1F4SX13_UNCSA</name>
<evidence type="ECO:0000313" key="15">
    <source>
        <dbReference type="EMBL" id="OGC24965.1"/>
    </source>
</evidence>
<gene>
    <name evidence="13" type="primary">accD</name>
    <name evidence="15" type="ORF">A2310_03675</name>
</gene>
<evidence type="ECO:0000313" key="16">
    <source>
        <dbReference type="Proteomes" id="UP000178417"/>
    </source>
</evidence>
<dbReference type="AlphaFoldDB" id="A0A1F4SX13"/>
<comment type="function">
    <text evidence="12 13">Component of the acetyl coenzyme A carboxylase (ACC) complex. Biotin carboxylase (BC) catalyzes the carboxylation of biotin on its carrier protein (BCCP) and then the CO(2) group is transferred by the transcarboxylase to acetyl-CoA to form malonyl-CoA.</text>
</comment>
<dbReference type="GO" id="GO:0016743">
    <property type="term" value="F:carboxyl- or carbamoyltransferase activity"/>
    <property type="evidence" value="ECO:0007669"/>
    <property type="project" value="UniProtKB-UniRule"/>
</dbReference>
<dbReference type="GO" id="GO:0006633">
    <property type="term" value="P:fatty acid biosynthetic process"/>
    <property type="evidence" value="ECO:0007669"/>
    <property type="project" value="UniProtKB-KW"/>
</dbReference>
<dbReference type="GO" id="GO:0009317">
    <property type="term" value="C:acetyl-CoA carboxylase complex"/>
    <property type="evidence" value="ECO:0007669"/>
    <property type="project" value="InterPro"/>
</dbReference>
<dbReference type="PANTHER" id="PTHR42995:SF5">
    <property type="entry name" value="ACETYL-COENZYME A CARBOXYLASE CARBOXYL TRANSFERASE SUBUNIT BETA, CHLOROPLASTIC"/>
    <property type="match status" value="1"/>
</dbReference>
<evidence type="ECO:0000256" key="2">
    <source>
        <dbReference type="ARBA" id="ARBA00022516"/>
    </source>
</evidence>
<keyword evidence="3 13" id="KW-0808">Transferase</keyword>
<keyword evidence="10 13" id="KW-0443">Lipid metabolism</keyword>
<keyword evidence="5 13" id="KW-0547">Nucleotide-binding</keyword>
<organism evidence="15 16">
    <name type="scientific">candidate division WOR-1 bacterium RIFOXYB2_FULL_37_13</name>
    <dbReference type="NCBI Taxonomy" id="1802579"/>
    <lineage>
        <taxon>Bacteria</taxon>
        <taxon>Bacillati</taxon>
        <taxon>Saganbacteria</taxon>
    </lineage>
</organism>
<evidence type="ECO:0000256" key="6">
    <source>
        <dbReference type="ARBA" id="ARBA00022771"/>
    </source>
</evidence>
<evidence type="ECO:0000256" key="13">
    <source>
        <dbReference type="HAMAP-Rule" id="MF_01395"/>
    </source>
</evidence>
<comment type="caution">
    <text evidence="15">The sequence shown here is derived from an EMBL/GenBank/DDBJ whole genome shotgun (WGS) entry which is preliminary data.</text>
</comment>
<dbReference type="GO" id="GO:0008270">
    <property type="term" value="F:zinc ion binding"/>
    <property type="evidence" value="ECO:0007669"/>
    <property type="project" value="UniProtKB-UniRule"/>
</dbReference>
<keyword evidence="9 13" id="KW-0067">ATP-binding</keyword>
<evidence type="ECO:0000256" key="4">
    <source>
        <dbReference type="ARBA" id="ARBA00022723"/>
    </source>
</evidence>
<reference evidence="15 16" key="1">
    <citation type="journal article" date="2016" name="Nat. Commun.">
        <title>Thousands of microbial genomes shed light on interconnected biogeochemical processes in an aquifer system.</title>
        <authorList>
            <person name="Anantharaman K."/>
            <person name="Brown C.T."/>
            <person name="Hug L.A."/>
            <person name="Sharon I."/>
            <person name="Castelle C.J."/>
            <person name="Probst A.J."/>
            <person name="Thomas B.C."/>
            <person name="Singh A."/>
            <person name="Wilkins M.J."/>
            <person name="Karaoz U."/>
            <person name="Brodie E.L."/>
            <person name="Williams K.H."/>
            <person name="Hubbard S.S."/>
            <person name="Banfield J.F."/>
        </authorList>
    </citation>
    <scope>NUCLEOTIDE SEQUENCE [LARGE SCALE GENOMIC DNA]</scope>
</reference>
<dbReference type="PROSITE" id="PS50980">
    <property type="entry name" value="COA_CT_NTER"/>
    <property type="match status" value="1"/>
</dbReference>
<dbReference type="Gene3D" id="3.90.226.10">
    <property type="entry name" value="2-enoyl-CoA Hydratase, Chain A, domain 1"/>
    <property type="match status" value="1"/>
</dbReference>
<dbReference type="InterPro" id="IPR034733">
    <property type="entry name" value="AcCoA_carboxyl_beta"/>
</dbReference>
<keyword evidence="4 13" id="KW-0479">Metal-binding</keyword>
<comment type="subunit">
    <text evidence="13">Acetyl-CoA carboxylase is a heterohexamer composed of biotin carboxyl carrier protein (AccB), biotin carboxylase (AccC) and two subunits each of ACCase subunit alpha (AccA) and ACCase subunit beta (AccD).</text>
</comment>
<evidence type="ECO:0000256" key="12">
    <source>
        <dbReference type="ARBA" id="ARBA00025280"/>
    </source>
</evidence>
<feature type="zinc finger region" description="C4-type" evidence="13">
    <location>
        <begin position="32"/>
        <end position="54"/>
    </location>
</feature>
<keyword evidence="2 13" id="KW-0444">Lipid biosynthesis</keyword>
<dbReference type="InterPro" id="IPR041010">
    <property type="entry name" value="Znf-ACC"/>
</dbReference>
<feature type="binding site" evidence="13">
    <location>
        <position position="51"/>
    </location>
    <ligand>
        <name>Zn(2+)</name>
        <dbReference type="ChEBI" id="CHEBI:29105"/>
    </ligand>
</feature>
<dbReference type="EMBL" id="MEUB01000005">
    <property type="protein sequence ID" value="OGC24965.1"/>
    <property type="molecule type" value="Genomic_DNA"/>
</dbReference>
<dbReference type="EC" id="2.1.3.15" evidence="13"/>
<dbReference type="PRINTS" id="PR01070">
    <property type="entry name" value="ACCCTRFRASEB"/>
</dbReference>
<dbReference type="InterPro" id="IPR000438">
    <property type="entry name" value="Acetyl_CoA_COase_Trfase_b_su"/>
</dbReference>
<dbReference type="InterPro" id="IPR029045">
    <property type="entry name" value="ClpP/crotonase-like_dom_sf"/>
</dbReference>
<evidence type="ECO:0000256" key="10">
    <source>
        <dbReference type="ARBA" id="ARBA00023098"/>
    </source>
</evidence>
<comment type="cofactor">
    <cofactor evidence="13">
        <name>Zn(2+)</name>
        <dbReference type="ChEBI" id="CHEBI:29105"/>
    </cofactor>
    <text evidence="13">Binds 1 zinc ion per subunit.</text>
</comment>
<accession>A0A1F4SX13</accession>
<comment type="pathway">
    <text evidence="13">Lipid metabolism; malonyl-CoA biosynthesis; malonyl-CoA from acetyl-CoA: step 1/1.</text>
</comment>
<evidence type="ECO:0000256" key="7">
    <source>
        <dbReference type="ARBA" id="ARBA00022832"/>
    </source>
</evidence>
<dbReference type="NCBIfam" id="TIGR00515">
    <property type="entry name" value="accD"/>
    <property type="match status" value="1"/>
</dbReference>
<keyword evidence="8 13" id="KW-0862">Zinc</keyword>
<dbReference type="GO" id="GO:0003989">
    <property type="term" value="F:acetyl-CoA carboxylase activity"/>
    <property type="evidence" value="ECO:0007669"/>
    <property type="project" value="InterPro"/>
</dbReference>
<dbReference type="UniPathway" id="UPA00655">
    <property type="reaction ID" value="UER00711"/>
</dbReference>
<dbReference type="SUPFAM" id="SSF52096">
    <property type="entry name" value="ClpP/crotonase"/>
    <property type="match status" value="1"/>
</dbReference>
<evidence type="ECO:0000256" key="5">
    <source>
        <dbReference type="ARBA" id="ARBA00022741"/>
    </source>
</evidence>
<comment type="similarity">
    <text evidence="13">Belongs to the AccD/PCCB family.</text>
</comment>
<evidence type="ECO:0000256" key="1">
    <source>
        <dbReference type="ARBA" id="ARBA00004496"/>
    </source>
</evidence>
<feature type="binding site" evidence="13">
    <location>
        <position position="35"/>
    </location>
    <ligand>
        <name>Zn(2+)</name>
        <dbReference type="ChEBI" id="CHEBI:29105"/>
    </ligand>
</feature>
<feature type="domain" description="CoA carboxyltransferase N-terminal" evidence="14">
    <location>
        <begin position="28"/>
        <end position="284"/>
    </location>
</feature>
<evidence type="ECO:0000256" key="8">
    <source>
        <dbReference type="ARBA" id="ARBA00022833"/>
    </source>
</evidence>
<evidence type="ECO:0000256" key="11">
    <source>
        <dbReference type="ARBA" id="ARBA00023160"/>
    </source>
</evidence>
<keyword evidence="6 13" id="KW-0863">Zinc-finger</keyword>
<feature type="binding site" evidence="13">
    <location>
        <position position="54"/>
    </location>
    <ligand>
        <name>Zn(2+)</name>
        <dbReference type="ChEBI" id="CHEBI:29105"/>
    </ligand>
</feature>
<keyword evidence="13" id="KW-0963">Cytoplasm</keyword>
<proteinExistence type="inferred from homology"/>
<dbReference type="Proteomes" id="UP000178417">
    <property type="component" value="Unassembled WGS sequence"/>
</dbReference>
<comment type="catalytic activity">
    <reaction evidence="13">
        <text>N(6)-carboxybiotinyl-L-lysyl-[protein] + acetyl-CoA = N(6)-biotinyl-L-lysyl-[protein] + malonyl-CoA</text>
        <dbReference type="Rhea" id="RHEA:54728"/>
        <dbReference type="Rhea" id="RHEA-COMP:10505"/>
        <dbReference type="Rhea" id="RHEA-COMP:10506"/>
        <dbReference type="ChEBI" id="CHEBI:57288"/>
        <dbReference type="ChEBI" id="CHEBI:57384"/>
        <dbReference type="ChEBI" id="CHEBI:83144"/>
        <dbReference type="ChEBI" id="CHEBI:83145"/>
        <dbReference type="EC" id="2.1.3.15"/>
    </reaction>
</comment>
<dbReference type="HAMAP" id="MF_01395">
    <property type="entry name" value="AcetylCoA_CT_beta"/>
    <property type="match status" value="1"/>
</dbReference>
<dbReference type="GO" id="GO:2001295">
    <property type="term" value="P:malonyl-CoA biosynthetic process"/>
    <property type="evidence" value="ECO:0007669"/>
    <property type="project" value="UniProtKB-UniRule"/>
</dbReference>